<keyword evidence="4" id="KW-1185">Reference proteome</keyword>
<dbReference type="RefSeq" id="WP_093784029.1">
    <property type="nucleotide sequence ID" value="NZ_FNIE01000004.1"/>
</dbReference>
<reference evidence="3 4" key="1">
    <citation type="submission" date="2016-10" db="EMBL/GenBank/DDBJ databases">
        <authorList>
            <person name="de Groot N.N."/>
        </authorList>
    </citation>
    <scope>NUCLEOTIDE SEQUENCE [LARGE SCALE GENOMIC DNA]</scope>
    <source>
        <strain evidence="3 4">CGMCC 4.2022</strain>
    </source>
</reference>
<dbReference type="OrthoDB" id="3619737at2"/>
<sequence>MTALERYRDLGREQGLAAGLTAVLEGIDPADTAPGSAAVLPARLVRPSHRVVPHPFAALESLAVVRFPRPGSHPSPGVGASAATRAGGGLPGPYAARLAAVRIGVLARLLDAAVERLAQRRFGGVPLLDQQLVRAALADVTAEIETATAAARWAHTTPEAAWAWHERLTEAGWKTARLFGAEGYLTDHPARGLHLSALTADLWLARPPAREGARTP</sequence>
<accession>A0A1H0BP13</accession>
<evidence type="ECO:0000313" key="3">
    <source>
        <dbReference type="EMBL" id="SDN47341.1"/>
    </source>
</evidence>
<proteinExistence type="predicted"/>
<keyword evidence="1" id="KW-0285">Flavoprotein</keyword>
<dbReference type="InterPro" id="IPR009075">
    <property type="entry name" value="AcylCo_DH/oxidase_C"/>
</dbReference>
<gene>
    <name evidence="3" type="ORF">SAMN05216259_104251</name>
</gene>
<feature type="domain" description="Acyl-CoA dehydrogenase/oxidase C-terminal" evidence="2">
    <location>
        <begin position="97"/>
        <end position="200"/>
    </location>
</feature>
<dbReference type="STRING" id="310781.SAMN05216259_104251"/>
<dbReference type="Proteomes" id="UP000199341">
    <property type="component" value="Unassembled WGS sequence"/>
</dbReference>
<dbReference type="Pfam" id="PF00441">
    <property type="entry name" value="Acyl-CoA_dh_1"/>
    <property type="match status" value="1"/>
</dbReference>
<dbReference type="EMBL" id="FNIE01000004">
    <property type="protein sequence ID" value="SDN47341.1"/>
    <property type="molecule type" value="Genomic_DNA"/>
</dbReference>
<evidence type="ECO:0000259" key="2">
    <source>
        <dbReference type="Pfam" id="PF00441"/>
    </source>
</evidence>
<dbReference type="InterPro" id="IPR036250">
    <property type="entry name" value="AcylCo_DH-like_C"/>
</dbReference>
<dbReference type="SUPFAM" id="SSF47203">
    <property type="entry name" value="Acyl-CoA dehydrogenase C-terminal domain-like"/>
    <property type="match status" value="1"/>
</dbReference>
<dbReference type="GO" id="GO:0016627">
    <property type="term" value="F:oxidoreductase activity, acting on the CH-CH group of donors"/>
    <property type="evidence" value="ECO:0007669"/>
    <property type="project" value="InterPro"/>
</dbReference>
<name>A0A1H0BP13_9ACTN</name>
<organism evidence="3 4">
    <name type="scientific">Actinacidiphila guanduensis</name>
    <dbReference type="NCBI Taxonomy" id="310781"/>
    <lineage>
        <taxon>Bacteria</taxon>
        <taxon>Bacillati</taxon>
        <taxon>Actinomycetota</taxon>
        <taxon>Actinomycetes</taxon>
        <taxon>Kitasatosporales</taxon>
        <taxon>Streptomycetaceae</taxon>
        <taxon>Actinacidiphila</taxon>
    </lineage>
</organism>
<protein>
    <submittedName>
        <fullName evidence="3">Acyl-CoA dehydrogenase, C-terminal domain</fullName>
    </submittedName>
</protein>
<evidence type="ECO:0000256" key="1">
    <source>
        <dbReference type="ARBA" id="ARBA00022630"/>
    </source>
</evidence>
<dbReference type="AlphaFoldDB" id="A0A1H0BP13"/>
<evidence type="ECO:0000313" key="4">
    <source>
        <dbReference type="Proteomes" id="UP000199341"/>
    </source>
</evidence>
<dbReference type="Gene3D" id="1.20.140.10">
    <property type="entry name" value="Butyryl-CoA Dehydrogenase, subunit A, domain 3"/>
    <property type="match status" value="1"/>
</dbReference>